<name>A0A6J4JMY5_9PROT</name>
<proteinExistence type="predicted"/>
<accession>A0A6J4JMY5</accession>
<feature type="non-terminal residue" evidence="1">
    <location>
        <position position="87"/>
    </location>
</feature>
<reference evidence="1" key="1">
    <citation type="submission" date="2020-02" db="EMBL/GenBank/DDBJ databases">
        <authorList>
            <person name="Meier V. D."/>
        </authorList>
    </citation>
    <scope>NUCLEOTIDE SEQUENCE</scope>
    <source>
        <strain evidence="1">AVDCRST_MAG08</strain>
    </source>
</reference>
<gene>
    <name evidence="1" type="ORF">AVDCRST_MAG08-3898</name>
</gene>
<evidence type="ECO:0000313" key="1">
    <source>
        <dbReference type="EMBL" id="CAA9282774.1"/>
    </source>
</evidence>
<protein>
    <submittedName>
        <fullName evidence="1">FIG041266: ATP-dependent nuclease subunit B</fullName>
    </submittedName>
</protein>
<dbReference type="EMBL" id="CADCTG010000303">
    <property type="protein sequence ID" value="CAA9282774.1"/>
    <property type="molecule type" value="Genomic_DNA"/>
</dbReference>
<dbReference type="AlphaFoldDB" id="A0A6J4JMY5"/>
<organism evidence="1">
    <name type="scientific">uncultured Acetobacteraceae bacterium</name>
    <dbReference type="NCBI Taxonomy" id="169975"/>
    <lineage>
        <taxon>Bacteria</taxon>
        <taxon>Pseudomonadati</taxon>
        <taxon>Pseudomonadota</taxon>
        <taxon>Alphaproteobacteria</taxon>
        <taxon>Acetobacterales</taxon>
        <taxon>Acetobacteraceae</taxon>
        <taxon>environmental samples</taxon>
    </lineage>
</organism>
<sequence length="87" mass="9294">MPPGRPDLIGMALRPAAGLPAWQSRRPAQWRRAVEGLTLLSAPDAQAEAVAVALALREALEKPGARAALVTPDRDLARRVSAELARH</sequence>